<accession>A0ACC3SPR7</accession>
<dbReference type="EMBL" id="JAMKPW020000003">
    <property type="protein sequence ID" value="KAK8219685.1"/>
    <property type="molecule type" value="Genomic_DNA"/>
</dbReference>
<keyword evidence="2" id="KW-1185">Reference proteome</keyword>
<gene>
    <name evidence="1" type="ORF">M8818_000659</name>
</gene>
<organism evidence="1 2">
    <name type="scientific">Zalaria obscura</name>
    <dbReference type="NCBI Taxonomy" id="2024903"/>
    <lineage>
        <taxon>Eukaryota</taxon>
        <taxon>Fungi</taxon>
        <taxon>Dikarya</taxon>
        <taxon>Ascomycota</taxon>
        <taxon>Pezizomycotina</taxon>
        <taxon>Dothideomycetes</taxon>
        <taxon>Dothideomycetidae</taxon>
        <taxon>Dothideales</taxon>
        <taxon>Zalariaceae</taxon>
        <taxon>Zalaria</taxon>
    </lineage>
</organism>
<name>A0ACC3SPR7_9PEZI</name>
<evidence type="ECO:0000313" key="2">
    <source>
        <dbReference type="Proteomes" id="UP001320706"/>
    </source>
</evidence>
<comment type="caution">
    <text evidence="1">The sequence shown here is derived from an EMBL/GenBank/DDBJ whole genome shotgun (WGS) entry which is preliminary data.</text>
</comment>
<reference evidence="1" key="1">
    <citation type="submission" date="2024-02" db="EMBL/GenBank/DDBJ databases">
        <title>Metagenome Assembled Genome of Zalaria obscura JY119.</title>
        <authorList>
            <person name="Vighnesh L."/>
            <person name="Jagadeeshwari U."/>
            <person name="Venkata Ramana C."/>
            <person name="Sasikala C."/>
        </authorList>
    </citation>
    <scope>NUCLEOTIDE SEQUENCE</scope>
    <source>
        <strain evidence="1">JY119</strain>
    </source>
</reference>
<proteinExistence type="predicted"/>
<protein>
    <submittedName>
        <fullName evidence="1">Uncharacterized protein</fullName>
    </submittedName>
</protein>
<sequence length="241" mass="25561">MDSNPNEVVTILLVNSDDASASELQAQYATAGIEQYAYTPESTTSAPSEWPTLQTLINNGTRLLNFVASLDASSNTVAPYLMDEFTFIFENNYDNSSPSNFSCTANRPASVNGDTESALEQNLMPLMNHFLYSTQILGIETPDTDALNTTNAPSGGEGNLGDTAANCTTAYGRPPTYILVDFFNVGPAITTVDNLNNVTNPTGRTNVSTAILSLQSTSGAQGRRSSLAALLVTLLLGVVLI</sequence>
<dbReference type="Proteomes" id="UP001320706">
    <property type="component" value="Unassembled WGS sequence"/>
</dbReference>
<evidence type="ECO:0000313" key="1">
    <source>
        <dbReference type="EMBL" id="KAK8219685.1"/>
    </source>
</evidence>